<proteinExistence type="predicted"/>
<protein>
    <recommendedName>
        <fullName evidence="3">NB-ARC domain-containing protein</fullName>
    </recommendedName>
</protein>
<accession>A0A5J5A4B1</accession>
<organism evidence="1 2">
    <name type="scientific">Nyssa sinensis</name>
    <dbReference type="NCBI Taxonomy" id="561372"/>
    <lineage>
        <taxon>Eukaryota</taxon>
        <taxon>Viridiplantae</taxon>
        <taxon>Streptophyta</taxon>
        <taxon>Embryophyta</taxon>
        <taxon>Tracheophyta</taxon>
        <taxon>Spermatophyta</taxon>
        <taxon>Magnoliopsida</taxon>
        <taxon>eudicotyledons</taxon>
        <taxon>Gunneridae</taxon>
        <taxon>Pentapetalae</taxon>
        <taxon>asterids</taxon>
        <taxon>Cornales</taxon>
        <taxon>Nyssaceae</taxon>
        <taxon>Nyssa</taxon>
    </lineage>
</organism>
<dbReference type="EMBL" id="CM018046">
    <property type="protein sequence ID" value="KAA8525199.1"/>
    <property type="molecule type" value="Genomic_DNA"/>
</dbReference>
<dbReference type="Proteomes" id="UP000325577">
    <property type="component" value="Linkage Group LG3"/>
</dbReference>
<sequence>MKEEIVYNCGGLPLAAMTLAEVISIQMAKNEGFWPHPSVYKGIHLGLHVYDVEDLKEAIEKLRLIPGVDHIKIEEGLLVISPTYKSYIFVRGECDAEEIVKQLRKFCFTELFAVYNLSP</sequence>
<dbReference type="AlphaFoldDB" id="A0A5J5A4B1"/>
<evidence type="ECO:0008006" key="3">
    <source>
        <dbReference type="Google" id="ProtNLM"/>
    </source>
</evidence>
<reference evidence="1 2" key="1">
    <citation type="submission" date="2019-09" db="EMBL/GenBank/DDBJ databases">
        <title>A chromosome-level genome assembly of the Chinese tupelo Nyssa sinensis.</title>
        <authorList>
            <person name="Yang X."/>
            <person name="Kang M."/>
            <person name="Yang Y."/>
            <person name="Xiong H."/>
            <person name="Wang M."/>
            <person name="Zhang Z."/>
            <person name="Wang Z."/>
            <person name="Wu H."/>
            <person name="Ma T."/>
            <person name="Liu J."/>
            <person name="Xi Z."/>
        </authorList>
    </citation>
    <scope>NUCLEOTIDE SEQUENCE [LARGE SCALE GENOMIC DNA]</scope>
    <source>
        <strain evidence="1">J267</strain>
        <tissue evidence="1">Leaf</tissue>
    </source>
</reference>
<keyword evidence="2" id="KW-1185">Reference proteome</keyword>
<dbReference type="OrthoDB" id="1900634at2759"/>
<evidence type="ECO:0000313" key="1">
    <source>
        <dbReference type="EMBL" id="KAA8525199.1"/>
    </source>
</evidence>
<evidence type="ECO:0000313" key="2">
    <source>
        <dbReference type="Proteomes" id="UP000325577"/>
    </source>
</evidence>
<gene>
    <name evidence="1" type="ORF">F0562_006937</name>
</gene>
<name>A0A5J5A4B1_9ASTE</name>